<dbReference type="PANTHER" id="PTHR21183:SF18">
    <property type="entry name" value="LARGE RIBOSOMAL SUBUNIT PROTEIN UL29M"/>
    <property type="match status" value="1"/>
</dbReference>
<gene>
    <name evidence="7" type="ORF">RUM43_008227</name>
</gene>
<dbReference type="PANTHER" id="PTHR21183">
    <property type="entry name" value="RIBOSOMAL PROTEIN L47, MITOCHONDRIAL-RELATED"/>
    <property type="match status" value="1"/>
</dbReference>
<keyword evidence="5" id="KW-0687">Ribonucleoprotein</keyword>
<evidence type="ECO:0000256" key="5">
    <source>
        <dbReference type="ARBA" id="ARBA00023274"/>
    </source>
</evidence>
<evidence type="ECO:0000256" key="2">
    <source>
        <dbReference type="ARBA" id="ARBA00009254"/>
    </source>
</evidence>
<dbReference type="AlphaFoldDB" id="A0AAN8PAA9"/>
<dbReference type="Gene3D" id="6.10.330.20">
    <property type="match status" value="1"/>
</dbReference>
<evidence type="ECO:0000256" key="4">
    <source>
        <dbReference type="ARBA" id="ARBA00023128"/>
    </source>
</evidence>
<keyword evidence="4" id="KW-0496">Mitochondrion</keyword>
<comment type="similarity">
    <text evidence="2">Belongs to the universal ribosomal protein uL29 family.</text>
</comment>
<organism evidence="7 8">
    <name type="scientific">Polyplax serrata</name>
    <name type="common">Common mouse louse</name>
    <dbReference type="NCBI Taxonomy" id="468196"/>
    <lineage>
        <taxon>Eukaryota</taxon>
        <taxon>Metazoa</taxon>
        <taxon>Ecdysozoa</taxon>
        <taxon>Arthropoda</taxon>
        <taxon>Hexapoda</taxon>
        <taxon>Insecta</taxon>
        <taxon>Pterygota</taxon>
        <taxon>Neoptera</taxon>
        <taxon>Paraneoptera</taxon>
        <taxon>Psocodea</taxon>
        <taxon>Troctomorpha</taxon>
        <taxon>Phthiraptera</taxon>
        <taxon>Anoplura</taxon>
        <taxon>Polyplacidae</taxon>
        <taxon>Polyplax</taxon>
    </lineage>
</organism>
<proteinExistence type="inferred from homology"/>
<sequence length="268" mass="32091">MSLCRCLNRICFHPNNLLTSQTARTTFLSNRILSCVGPFTSRPTRGLQTSCLRQDLMEFFDDKENWGQREVKVGRSWKVEELRIKSNSDLHKLWYVLLKEKNMLLTMEHEYNQKFEPFPNPERIDKVNESMENLETVVRERNRAYFELETGETGERPKEEATNCFGLTYTYRLGEFPVPKHMNSKFLADEKLFKKTDDYKYISKFLTRLKEKKNTIQFYIKMRRYAYVCSLLKRFPNAEEALKEQFPDIDIEEAKKDKRSRGHRENLY</sequence>
<name>A0AAN8PAA9_POLSC</name>
<evidence type="ECO:0000256" key="1">
    <source>
        <dbReference type="ARBA" id="ARBA00004173"/>
    </source>
</evidence>
<evidence type="ECO:0000313" key="7">
    <source>
        <dbReference type="EMBL" id="KAK6639950.1"/>
    </source>
</evidence>
<dbReference type="Proteomes" id="UP001372834">
    <property type="component" value="Unassembled WGS sequence"/>
</dbReference>
<evidence type="ECO:0000313" key="8">
    <source>
        <dbReference type="Proteomes" id="UP001372834"/>
    </source>
</evidence>
<dbReference type="InterPro" id="IPR038340">
    <property type="entry name" value="MRP-L47_sf"/>
</dbReference>
<dbReference type="GO" id="GO:0005762">
    <property type="term" value="C:mitochondrial large ribosomal subunit"/>
    <property type="evidence" value="ECO:0007669"/>
    <property type="project" value="TreeGrafter"/>
</dbReference>
<reference evidence="7 8" key="1">
    <citation type="submission" date="2023-10" db="EMBL/GenBank/DDBJ databases">
        <title>Genomes of two closely related lineages of the louse Polyplax serrata with different host specificities.</title>
        <authorList>
            <person name="Martinu J."/>
            <person name="Tarabai H."/>
            <person name="Stefka J."/>
            <person name="Hypsa V."/>
        </authorList>
    </citation>
    <scope>NUCLEOTIDE SEQUENCE [LARGE SCALE GENOMIC DNA]</scope>
    <source>
        <strain evidence="7">HR10_N</strain>
    </source>
</reference>
<comment type="subcellular location">
    <subcellularLocation>
        <location evidence="1">Mitochondrion</location>
    </subcellularLocation>
</comment>
<dbReference type="EMBL" id="JAWJWE010000003">
    <property type="protein sequence ID" value="KAK6639950.1"/>
    <property type="molecule type" value="Genomic_DNA"/>
</dbReference>
<comment type="caution">
    <text evidence="7">The sequence shown here is derived from an EMBL/GenBank/DDBJ whole genome shotgun (WGS) entry which is preliminary data.</text>
</comment>
<evidence type="ECO:0000256" key="3">
    <source>
        <dbReference type="ARBA" id="ARBA00022980"/>
    </source>
</evidence>
<dbReference type="Pfam" id="PF06984">
    <property type="entry name" value="MRP-L47"/>
    <property type="match status" value="1"/>
</dbReference>
<protein>
    <recommendedName>
        <fullName evidence="6">Large ribosomal subunit protein uL29m</fullName>
    </recommendedName>
</protein>
<dbReference type="GO" id="GO:0003735">
    <property type="term" value="F:structural constituent of ribosome"/>
    <property type="evidence" value="ECO:0007669"/>
    <property type="project" value="InterPro"/>
</dbReference>
<evidence type="ECO:0000256" key="6">
    <source>
        <dbReference type="ARBA" id="ARBA00035289"/>
    </source>
</evidence>
<keyword evidence="3" id="KW-0689">Ribosomal protein</keyword>
<dbReference type="GO" id="GO:0032543">
    <property type="term" value="P:mitochondrial translation"/>
    <property type="evidence" value="ECO:0007669"/>
    <property type="project" value="TreeGrafter"/>
</dbReference>
<accession>A0AAN8PAA9</accession>
<dbReference type="InterPro" id="IPR010729">
    <property type="entry name" value="Ribosomal_uL29_mit"/>
</dbReference>